<evidence type="ECO:0000313" key="2">
    <source>
        <dbReference type="EMBL" id="GMH52423.1"/>
    </source>
</evidence>
<dbReference type="AlphaFoldDB" id="A0A9W7DVQ0"/>
<name>A0A9W7DVQ0_9STRA</name>
<comment type="caution">
    <text evidence="2">The sequence shown here is derived from an EMBL/GenBank/DDBJ whole genome shotgun (WGS) entry which is preliminary data.</text>
</comment>
<protein>
    <recommendedName>
        <fullName evidence="4">NAD(P)-binding protein</fullName>
    </recommendedName>
</protein>
<dbReference type="InterPro" id="IPR023401">
    <property type="entry name" value="ODC_N"/>
</dbReference>
<organism evidence="2 3">
    <name type="scientific">Triparma retinervis</name>
    <dbReference type="NCBI Taxonomy" id="2557542"/>
    <lineage>
        <taxon>Eukaryota</taxon>
        <taxon>Sar</taxon>
        <taxon>Stramenopiles</taxon>
        <taxon>Ochrophyta</taxon>
        <taxon>Bolidophyceae</taxon>
        <taxon>Parmales</taxon>
        <taxon>Triparmaceae</taxon>
        <taxon>Triparma</taxon>
    </lineage>
</organism>
<dbReference type="Pfam" id="PF02423">
    <property type="entry name" value="OCD_Mu_crystall"/>
    <property type="match status" value="1"/>
</dbReference>
<dbReference type="InterPro" id="IPR036291">
    <property type="entry name" value="NAD(P)-bd_dom_sf"/>
</dbReference>
<dbReference type="OrthoDB" id="41492at2759"/>
<dbReference type="PANTHER" id="PTHR13812">
    <property type="entry name" value="KETIMINE REDUCTASE MU-CRYSTALLIN"/>
    <property type="match status" value="1"/>
</dbReference>
<dbReference type="SUPFAM" id="SSF51735">
    <property type="entry name" value="NAD(P)-binding Rossmann-fold domains"/>
    <property type="match status" value="1"/>
</dbReference>
<accession>A0A9W7DVQ0</accession>
<dbReference type="Gene3D" id="3.30.1780.10">
    <property type="entry name" value="ornithine cyclodeaminase, domain 1"/>
    <property type="match status" value="1"/>
</dbReference>
<evidence type="ECO:0008006" key="4">
    <source>
        <dbReference type="Google" id="ProtNLM"/>
    </source>
</evidence>
<dbReference type="InterPro" id="IPR003462">
    <property type="entry name" value="ODC_Mu_crystall"/>
</dbReference>
<gene>
    <name evidence="2" type="ORF">TrRE_jg3660</name>
</gene>
<proteinExistence type="inferred from homology"/>
<comment type="similarity">
    <text evidence="1">Belongs to the ornithine cyclodeaminase/mu-crystallin family.</text>
</comment>
<evidence type="ECO:0000313" key="3">
    <source>
        <dbReference type="Proteomes" id="UP001165082"/>
    </source>
</evidence>
<dbReference type="Proteomes" id="UP001165082">
    <property type="component" value="Unassembled WGS sequence"/>
</dbReference>
<evidence type="ECO:0000256" key="1">
    <source>
        <dbReference type="ARBA" id="ARBA00008903"/>
    </source>
</evidence>
<dbReference type="PANTHER" id="PTHR13812:SF19">
    <property type="entry name" value="KETIMINE REDUCTASE MU-CRYSTALLIN"/>
    <property type="match status" value="1"/>
</dbReference>
<reference evidence="2" key="1">
    <citation type="submission" date="2022-07" db="EMBL/GenBank/DDBJ databases">
        <title>Genome analysis of Parmales, a sister group of diatoms, reveals the evolutionary specialization of diatoms from phago-mixotrophs to photoautotrophs.</title>
        <authorList>
            <person name="Ban H."/>
            <person name="Sato S."/>
            <person name="Yoshikawa S."/>
            <person name="Kazumasa Y."/>
            <person name="Nakamura Y."/>
            <person name="Ichinomiya M."/>
            <person name="Saitoh K."/>
            <person name="Sato N."/>
            <person name="Blanc-Mathieu R."/>
            <person name="Endo H."/>
            <person name="Kuwata A."/>
            <person name="Ogata H."/>
        </authorList>
    </citation>
    <scope>NUCLEOTIDE SEQUENCE</scope>
</reference>
<keyword evidence="3" id="KW-1185">Reference proteome</keyword>
<sequence>MKFISESSVSSILTPSLAIQSQYIAFTTPSTTPSRLHLPSPFGPTLVKPSTLQISGTLRSGTKIVSVRPSQPDTVPATLLMIDCPTGKVTHAISASALTALRTAAGSTVATMSIMSGRTPLRLLIAGSGSQGRQHARCMLSSYPSLHVTLSNRTLSRAESLRRDIIDEFKLGEDRVKATTLEGAEEEVGKADVVCLCTVAEGPVFPSCWYKADVHVNAVGGFNGDMREVDSAFLLSCGSVVLDAEEALEAGDLLQGGSAVSEGVKRKL</sequence>
<dbReference type="GO" id="GO:0005737">
    <property type="term" value="C:cytoplasm"/>
    <property type="evidence" value="ECO:0007669"/>
    <property type="project" value="TreeGrafter"/>
</dbReference>
<dbReference type="Gene3D" id="3.40.50.720">
    <property type="entry name" value="NAD(P)-binding Rossmann-like Domain"/>
    <property type="match status" value="1"/>
</dbReference>
<dbReference type="EMBL" id="BRXZ01004618">
    <property type="protein sequence ID" value="GMH52423.1"/>
    <property type="molecule type" value="Genomic_DNA"/>
</dbReference>